<dbReference type="InterPro" id="IPR015919">
    <property type="entry name" value="Cadherin-like_sf"/>
</dbReference>
<evidence type="ECO:0000313" key="4">
    <source>
        <dbReference type="Proteomes" id="UP000295662"/>
    </source>
</evidence>
<dbReference type="InterPro" id="IPR036179">
    <property type="entry name" value="Ig-like_dom_sf"/>
</dbReference>
<dbReference type="InterPro" id="IPR007110">
    <property type="entry name" value="Ig-like_dom"/>
</dbReference>
<proteinExistence type="predicted"/>
<dbReference type="SUPFAM" id="SSF49313">
    <property type="entry name" value="Cadherin-like"/>
    <property type="match status" value="1"/>
</dbReference>
<evidence type="ECO:0000313" key="3">
    <source>
        <dbReference type="EMBL" id="TDU81263.1"/>
    </source>
</evidence>
<dbReference type="PROSITE" id="PS50835">
    <property type="entry name" value="IG_LIKE"/>
    <property type="match status" value="1"/>
</dbReference>
<dbReference type="SMART" id="SM00409">
    <property type="entry name" value="IG"/>
    <property type="match status" value="2"/>
</dbReference>
<gene>
    <name evidence="3" type="ORF">EI77_00566</name>
</gene>
<dbReference type="SUPFAM" id="SSF101898">
    <property type="entry name" value="NHL repeat"/>
    <property type="match status" value="1"/>
</dbReference>
<evidence type="ECO:0000259" key="2">
    <source>
        <dbReference type="PROSITE" id="PS50835"/>
    </source>
</evidence>
<dbReference type="EMBL" id="SOCA01000001">
    <property type="protein sequence ID" value="TDU81263.1"/>
    <property type="molecule type" value="Genomic_DNA"/>
</dbReference>
<name>A0A4V3FI66_9BACT</name>
<protein>
    <submittedName>
        <fullName evidence="3">Putative delta-60 repeat protein</fullName>
    </submittedName>
</protein>
<dbReference type="NCBIfam" id="NF012200">
    <property type="entry name" value="choice_anch_D"/>
    <property type="match status" value="2"/>
</dbReference>
<organism evidence="3 4">
    <name type="scientific">Prosthecobacter fusiformis</name>
    <dbReference type="NCBI Taxonomy" id="48464"/>
    <lineage>
        <taxon>Bacteria</taxon>
        <taxon>Pseudomonadati</taxon>
        <taxon>Verrucomicrobiota</taxon>
        <taxon>Verrucomicrobiia</taxon>
        <taxon>Verrucomicrobiales</taxon>
        <taxon>Verrucomicrobiaceae</taxon>
        <taxon>Prosthecobacter</taxon>
    </lineage>
</organism>
<evidence type="ECO:0000256" key="1">
    <source>
        <dbReference type="SAM" id="MobiDB-lite"/>
    </source>
</evidence>
<dbReference type="Pfam" id="PF17164">
    <property type="entry name" value="DUF5122"/>
    <property type="match status" value="1"/>
</dbReference>
<reference evidence="3 4" key="1">
    <citation type="submission" date="2019-03" db="EMBL/GenBank/DDBJ databases">
        <title>Genomic Encyclopedia of Archaeal and Bacterial Type Strains, Phase II (KMG-II): from individual species to whole genera.</title>
        <authorList>
            <person name="Goeker M."/>
        </authorList>
    </citation>
    <scope>NUCLEOTIDE SEQUENCE [LARGE SCALE GENOMIC DNA]</scope>
    <source>
        <strain evidence="3 4">ATCC 25309</strain>
    </source>
</reference>
<dbReference type="InterPro" id="IPR013431">
    <property type="entry name" value="Delta_60_rpt"/>
</dbReference>
<comment type="caution">
    <text evidence="3">The sequence shown here is derived from an EMBL/GenBank/DDBJ whole genome shotgun (WGS) entry which is preliminary data.</text>
</comment>
<dbReference type="InterPro" id="IPR003599">
    <property type="entry name" value="Ig_sub"/>
</dbReference>
<dbReference type="Gene3D" id="2.80.10.50">
    <property type="match status" value="1"/>
</dbReference>
<feature type="region of interest" description="Disordered" evidence="1">
    <location>
        <begin position="1"/>
        <end position="21"/>
    </location>
</feature>
<dbReference type="Proteomes" id="UP000295662">
    <property type="component" value="Unassembled WGS sequence"/>
</dbReference>
<dbReference type="InterPro" id="IPR013783">
    <property type="entry name" value="Ig-like_fold"/>
</dbReference>
<dbReference type="Pfam" id="PF05345">
    <property type="entry name" value="He_PIG"/>
    <property type="match status" value="1"/>
</dbReference>
<keyword evidence="4" id="KW-1185">Reference proteome</keyword>
<dbReference type="GO" id="GO:0016020">
    <property type="term" value="C:membrane"/>
    <property type="evidence" value="ECO:0007669"/>
    <property type="project" value="InterPro"/>
</dbReference>
<accession>A0A4V3FI66</accession>
<dbReference type="NCBIfam" id="TIGR02608">
    <property type="entry name" value="delta_60_rpt"/>
    <property type="match status" value="2"/>
</dbReference>
<dbReference type="GO" id="GO:0005509">
    <property type="term" value="F:calcium ion binding"/>
    <property type="evidence" value="ECO:0007669"/>
    <property type="project" value="InterPro"/>
</dbReference>
<sequence length="1410" mass="150923">MKFGTVVLGEESPSQEKSVFNSGTEPLSNIQATFSGPEAGAFSIELPPSTPPGTSATLRFKFRPFKVGPHGAKVTLTWDGLTGPAHEYFLGGTGAYGKAANLRFPHRQNWTGTALAELPNGNVLMAGYQPLHVPGNIVSTLRELTPEGTETGRFGSHSSWGKITTLAVQSDGKLIIGGDMNGMQTCFASPLPGNFGTALRPGYLFRFHPDGSFDDTFKSPPSTEYNPQTFITHAIVVLPDGRILVGGEGDYAGHQNLVRLNADGSVDETFLLPAPDGPVYALALQEDGGVIVGGAFTSLDPEAPASMYKGLGRLNADGSPDPAFHNPGFALVSALATASGQLAIAGIRPPESIYGQEPALEWVTPWVTLISPSGSPLLSRFLPAQVAFPSSSPTALREKAPRALSILSSGDVFVIHQPAMAPFQQSLPQVIHLQNPYYGGSYSLTQRQLFDQDVLAIHAQRDGKVLIAGKMRHTLAGNPYDFILNGQLPGIIGLTNIGSATFHQPVLYPLPWIAPASSRPVNGFAQLDIDGLYPRQPIPDALGVQNCSDGLTTLQIHQNLGHVLFAVHPLSAVPQSHLPEVQFTGPDADKFTCTETMVAWTMQWDPNDTTPRPPTVWLVQARHAQPGTLRAIAHISYPGDQSSPSKVFDVALESRAEPGNLARLQVTDQMADTPLPPGSTSYFGLSIDSQNQLPTPQILALKTPTPAPPAGINERTLLLTNTGTEPLSVEFTLDGDHASSFSVSEPLSRVIQPGGTTTVGIHFQANRLGLHQARLGIKDPSIRTWTYDIHLEGFHEATSERLISPLAHIAQSGETVTLEAMTSSEAGFSYQWFYQNRRLPSETSRTLTLAAIRTAQAGSYYVKITSASGTRISGTARVAVIGHESSSLTYVPGKFLRLNQPVAGPTVTYEWLRDGHPLPSSSKGKKSQALTLYPKAADAGTYTCRVTLGNAQRTGVSYGLTPKLPPVPAAAPTLYSWKVGQQVSEQLVFTGEVTQYLASGLPPGIRLNPLTGQLTGTPFRDGTYSITAHAKNAAGTSSIQQIPASVLPLGIYERGRFVGLIDRDTPGTFGRGGPLLLIVSSSGSYTGTLSLYTSPVKRLNHRFTGTLQWSDEDKAVIATTLTGPDGPCAVKITLTDYLGKITLDDKPAGVCRLIITGHHHPTFFHSHFLPVETDPSMMATGYARSSISTSGNVAIAGRLATREGVIPFVSSFPLCDDVSIPFAPVHAWLPKYETFSGWMTIPLGSVIQTQGELGWNADSHQAGEIRFSHRSAIHRTPATGESLLGIDGQDNLLEMTFSTGESQQFMLNSRNQILPGETGTRNWPSPSLGGLLQTASLHPITGQLTAWTWNTKTFNAVTPYANSPLPYGRIDGLTLTPDEPLRGIFTSQDKSRPLTVPIEINVLGTEASAE</sequence>
<dbReference type="SUPFAM" id="SSF48726">
    <property type="entry name" value="Immunoglobulin"/>
    <property type="match status" value="1"/>
</dbReference>
<dbReference type="Gene3D" id="2.60.40.10">
    <property type="entry name" value="Immunoglobulins"/>
    <property type="match status" value="5"/>
</dbReference>
<feature type="domain" description="Ig-like" evidence="2">
    <location>
        <begin position="876"/>
        <end position="957"/>
    </location>
</feature>